<evidence type="ECO:0000256" key="5">
    <source>
        <dbReference type="ARBA" id="ARBA00023136"/>
    </source>
</evidence>
<feature type="transmembrane region" description="Helical" evidence="6">
    <location>
        <begin position="182"/>
        <end position="206"/>
    </location>
</feature>
<feature type="transmembrane region" description="Helical" evidence="6">
    <location>
        <begin position="226"/>
        <end position="252"/>
    </location>
</feature>
<evidence type="ECO:0000256" key="6">
    <source>
        <dbReference type="SAM" id="Phobius"/>
    </source>
</evidence>
<keyword evidence="5 6" id="KW-0472">Membrane</keyword>
<feature type="transmembrane region" description="Helical" evidence="6">
    <location>
        <begin position="59"/>
        <end position="77"/>
    </location>
</feature>
<keyword evidence="4 6" id="KW-1133">Transmembrane helix</keyword>
<evidence type="ECO:0000256" key="2">
    <source>
        <dbReference type="ARBA" id="ARBA00022475"/>
    </source>
</evidence>
<dbReference type="Proteomes" id="UP001208689">
    <property type="component" value="Chromosome"/>
</dbReference>
<evidence type="ECO:0000259" key="7">
    <source>
        <dbReference type="Pfam" id="PF09335"/>
    </source>
</evidence>
<reference evidence="8" key="1">
    <citation type="submission" date="2022-09" db="EMBL/GenBank/DDBJ databases">
        <title>Actin cytoskeleton and complex cell architecture in an #Asgard archaeon.</title>
        <authorList>
            <person name="Ponce Toledo R.I."/>
            <person name="Schleper C."/>
            <person name="Rodrigues Oliveira T."/>
            <person name="Wollweber F."/>
            <person name="Xu J."/>
            <person name="Rittmann S."/>
            <person name="Klingl A."/>
            <person name="Pilhofer M."/>
        </authorList>
    </citation>
    <scope>NUCLEOTIDE SEQUENCE</scope>
    <source>
        <strain evidence="8">B-35</strain>
    </source>
</reference>
<evidence type="ECO:0000256" key="4">
    <source>
        <dbReference type="ARBA" id="ARBA00022989"/>
    </source>
</evidence>
<evidence type="ECO:0000256" key="1">
    <source>
        <dbReference type="ARBA" id="ARBA00004651"/>
    </source>
</evidence>
<dbReference type="PANTHER" id="PTHR12677:SF59">
    <property type="entry name" value="GOLGI APPARATUS MEMBRANE PROTEIN TVP38-RELATED"/>
    <property type="match status" value="1"/>
</dbReference>
<keyword evidence="9" id="KW-1185">Reference proteome</keyword>
<proteinExistence type="predicted"/>
<dbReference type="PANTHER" id="PTHR12677">
    <property type="entry name" value="GOLGI APPARATUS MEMBRANE PROTEIN TVP38-RELATED"/>
    <property type="match status" value="1"/>
</dbReference>
<feature type="domain" description="VTT" evidence="7">
    <location>
        <begin position="80"/>
        <end position="202"/>
    </location>
</feature>
<feature type="transmembrane region" description="Helical" evidence="6">
    <location>
        <begin position="17"/>
        <end position="39"/>
    </location>
</feature>
<feature type="transmembrane region" description="Helical" evidence="6">
    <location>
        <begin position="84"/>
        <end position="117"/>
    </location>
</feature>
<organism evidence="8 9">
    <name type="scientific">Candidatus Lokiarchaeum ossiferum</name>
    <dbReference type="NCBI Taxonomy" id="2951803"/>
    <lineage>
        <taxon>Archaea</taxon>
        <taxon>Promethearchaeati</taxon>
        <taxon>Promethearchaeota</taxon>
        <taxon>Promethearchaeia</taxon>
        <taxon>Promethearchaeales</taxon>
        <taxon>Promethearchaeaceae</taxon>
        <taxon>Candidatus Lokiarchaeum</taxon>
    </lineage>
</organism>
<name>A0ABY6HRX3_9ARCH</name>
<dbReference type="EMBL" id="CP104013">
    <property type="protein sequence ID" value="UYP46254.1"/>
    <property type="molecule type" value="Genomic_DNA"/>
</dbReference>
<comment type="subcellular location">
    <subcellularLocation>
        <location evidence="1">Cell membrane</location>
        <topology evidence="1">Multi-pass membrane protein</topology>
    </subcellularLocation>
</comment>
<dbReference type="Pfam" id="PF09335">
    <property type="entry name" value="VTT_dom"/>
    <property type="match status" value="1"/>
</dbReference>
<protein>
    <recommendedName>
        <fullName evidence="7">VTT domain-containing protein</fullName>
    </recommendedName>
</protein>
<gene>
    <name evidence="8" type="ORF">NEF87_002539</name>
</gene>
<keyword evidence="3 6" id="KW-0812">Transmembrane</keyword>
<evidence type="ECO:0000256" key="3">
    <source>
        <dbReference type="ARBA" id="ARBA00022692"/>
    </source>
</evidence>
<accession>A0ABY6HRX3</accession>
<keyword evidence="2" id="KW-1003">Cell membrane</keyword>
<evidence type="ECO:0000313" key="8">
    <source>
        <dbReference type="EMBL" id="UYP46254.1"/>
    </source>
</evidence>
<dbReference type="InterPro" id="IPR032816">
    <property type="entry name" value="VTT_dom"/>
</dbReference>
<dbReference type="InterPro" id="IPR015414">
    <property type="entry name" value="TMEM64"/>
</dbReference>
<sequence length="267" mass="30142">MIENQDKHKFEWTKKKAFMAIIFILIAIISVGVFILTIVEETFLFETILKYFIIPLIDLRFWAYFIFLALMVIQSLIAPIPSELILLSGSIIFGFWKGTVLGVIGSMLSAAITYYVANKGGRSILEATGDKLSIADKIIGIMDEWIEKWGIWAIIVGRAVPVIMFDPISYAAGLSNIKAKQYYIATAVGSVPRALFFSYLGSIIFVDMTSDDIKKMTLDQLDQKSGMFNMIFYIIFGVLVLMLILANVLVYIRDKKKKAELSEKIKE</sequence>
<feature type="transmembrane region" description="Helical" evidence="6">
    <location>
        <begin position="149"/>
        <end position="170"/>
    </location>
</feature>
<evidence type="ECO:0000313" key="9">
    <source>
        <dbReference type="Proteomes" id="UP001208689"/>
    </source>
</evidence>